<dbReference type="InterPro" id="IPR027417">
    <property type="entry name" value="P-loop_NTPase"/>
</dbReference>
<comment type="caution">
    <text evidence="4">The sequence shown here is derived from an EMBL/GenBank/DDBJ whole genome shotgun (WGS) entry which is preliminary data.</text>
</comment>
<dbReference type="InterPro" id="IPR047740">
    <property type="entry name" value="SMEK_dom"/>
</dbReference>
<dbReference type="NCBIfam" id="NF033859">
    <property type="entry name" value="SMEK_N"/>
    <property type="match status" value="1"/>
</dbReference>
<dbReference type="InterPro" id="IPR051082">
    <property type="entry name" value="Pentapeptide-BTB/POZ_domain"/>
</dbReference>
<keyword evidence="1" id="KW-0812">Transmembrane</keyword>
<feature type="domain" description="SMEK" evidence="3">
    <location>
        <begin position="14"/>
        <end position="117"/>
    </location>
</feature>
<dbReference type="Pfam" id="PF05729">
    <property type="entry name" value="NACHT"/>
    <property type="match status" value="1"/>
</dbReference>
<evidence type="ECO:0000313" key="5">
    <source>
        <dbReference type="Proteomes" id="UP000283492"/>
    </source>
</evidence>
<keyword evidence="1" id="KW-0472">Membrane</keyword>
<dbReference type="EMBL" id="QSFX01000031">
    <property type="protein sequence ID" value="RHA85044.1"/>
    <property type="molecule type" value="Genomic_DNA"/>
</dbReference>
<dbReference type="InterPro" id="IPR007111">
    <property type="entry name" value="NACHT_NTPase"/>
</dbReference>
<dbReference type="Gene3D" id="2.160.20.80">
    <property type="entry name" value="E3 ubiquitin-protein ligase SopA"/>
    <property type="match status" value="2"/>
</dbReference>
<evidence type="ECO:0000256" key="1">
    <source>
        <dbReference type="SAM" id="Phobius"/>
    </source>
</evidence>
<name>A0A413TJ83_9FIRM</name>
<feature type="domain" description="NACHT" evidence="2">
    <location>
        <begin position="300"/>
        <end position="457"/>
    </location>
</feature>
<dbReference type="PANTHER" id="PTHR14136">
    <property type="entry name" value="BTB_POZ DOMAIN-CONTAINING PROTEIN KCTD9"/>
    <property type="match status" value="1"/>
</dbReference>
<gene>
    <name evidence="4" type="ORF">DW914_14640</name>
</gene>
<feature type="transmembrane region" description="Helical" evidence="1">
    <location>
        <begin position="7"/>
        <end position="24"/>
    </location>
</feature>
<accession>A0A413TJ83</accession>
<evidence type="ECO:0000259" key="3">
    <source>
        <dbReference type="Pfam" id="PF21941"/>
    </source>
</evidence>
<evidence type="ECO:0000259" key="2">
    <source>
        <dbReference type="Pfam" id="PF05729"/>
    </source>
</evidence>
<dbReference type="AlphaFoldDB" id="A0A413TJ83"/>
<evidence type="ECO:0000313" key="4">
    <source>
        <dbReference type="EMBL" id="RHA85044.1"/>
    </source>
</evidence>
<reference evidence="4 5" key="1">
    <citation type="submission" date="2018-08" db="EMBL/GenBank/DDBJ databases">
        <title>A genome reference for cultivated species of the human gut microbiota.</title>
        <authorList>
            <person name="Zou Y."/>
            <person name="Xue W."/>
            <person name="Luo G."/>
        </authorList>
    </citation>
    <scope>NUCLEOTIDE SEQUENCE [LARGE SCALE GENOMIC DNA]</scope>
    <source>
        <strain evidence="4 5">AM42-1AC</strain>
    </source>
</reference>
<keyword evidence="1" id="KW-1133">Transmembrane helix</keyword>
<dbReference type="Gene3D" id="3.40.50.300">
    <property type="entry name" value="P-loop containing nucleotide triphosphate hydrolases"/>
    <property type="match status" value="1"/>
</dbReference>
<sequence>MIRRENVIKRFIMGMSVLTAYIYYTGNLNMHDINISAEQFMCDLLNILYNMDLKNANNVTYNNSGYDLISENKKIIIQVTVTDTPEKIIRTLNTIKHKVFEYSEWTEKLREIRVQKKLDPSTYTSKVQDDEKKIRSKLAENVNLNDYTLYFMVMKQDATMQRKYKGENNQGYVCIDEVNFDKKNIWDFSTLINKVNSISEISSNGEDDLLTEINHFMDKNINVFGMLSEHGNSLNNKVKSIIKEYADNFTEKLFRHRYVRNSKVTLNRLFVEPKMKVKEYSLDNFIVILDNFLWNETKKRILFIEGDAAIGKTSLVSYLCYHYLEKDDISKAVFLNSDLVCVRLRELDFSDRNKSIQEILLEYLGFETMEKFKTLFADCILILDGADEMSMIEGIHSTGMEDLIVSIRKIFKNNKIIITSRPQFIDTRRFDARNFSIEKAEILHFDKEKRKQWLEKYESCGESVPEKTKEYIINIDDNVASGVADTPLALYLLVACDMREELQGNVWALYHEIFHNAIINTEYNENFDNSLEHPIKDYEEILYKIVCSIAFRMFKNSMEERYYISSHELDEIINESGVDSVIVKWVRKCCVLCAYWKSNGKAGALEFYHNNIRDYFFGEYIYNKLSLLMNENDVENPQNFLTTMCEIMQYGYIAGTTWEQTFLFIYNKLQYDDKNYECDLESMVIFLQSIYTKIILADDTIWTYNYSGYNYQKIKNTLFNTLLLIRVYQKGALIEKNSTKTTFWSSDGEFIQILNSNIFADWCDMFKQKVIISNNNIISIGQNCLLDGLNFENRSMQNVGFQDSSLRKASFNNTNLNGIDFAYSDLSNAFFSGAILEKINFSNALLDDIDFSNATLINCNFTGAKIRRGKFDLTKVVDCAFKDLKVEDVNWGTTKIQRCHLENVKFTNSCLDRIKLRKETINNSEFINCSLKKADLERCNVQESIFGECVLDEIILIGAELCNIEITKTSCRNANLSNSSIEDSQLISIDFENTSFTQAILKKNSWEHMKFRNSDFRHTQIFTDDFIKLKKYDADLRWSVEKNEDF</sequence>
<organism evidence="4 5">
    <name type="scientific">Roseburia inulinivorans</name>
    <dbReference type="NCBI Taxonomy" id="360807"/>
    <lineage>
        <taxon>Bacteria</taxon>
        <taxon>Bacillati</taxon>
        <taxon>Bacillota</taxon>
        <taxon>Clostridia</taxon>
        <taxon>Lachnospirales</taxon>
        <taxon>Lachnospiraceae</taxon>
        <taxon>Roseburia</taxon>
    </lineage>
</organism>
<dbReference type="RefSeq" id="WP_118173576.1">
    <property type="nucleotide sequence ID" value="NZ_CABJFX010000031.1"/>
</dbReference>
<dbReference type="PANTHER" id="PTHR14136:SF17">
    <property type="entry name" value="BTB_POZ DOMAIN-CONTAINING PROTEIN KCTD9"/>
    <property type="match status" value="1"/>
</dbReference>
<dbReference type="Pfam" id="PF00805">
    <property type="entry name" value="Pentapeptide"/>
    <property type="match status" value="1"/>
</dbReference>
<dbReference type="SUPFAM" id="SSF52540">
    <property type="entry name" value="P-loop containing nucleoside triphosphate hydrolases"/>
    <property type="match status" value="1"/>
</dbReference>
<dbReference type="Pfam" id="PF21941">
    <property type="entry name" value="SMEK_N"/>
    <property type="match status" value="1"/>
</dbReference>
<proteinExistence type="predicted"/>
<dbReference type="InterPro" id="IPR001646">
    <property type="entry name" value="5peptide_repeat"/>
</dbReference>
<dbReference type="SUPFAM" id="SSF141571">
    <property type="entry name" value="Pentapeptide repeat-like"/>
    <property type="match status" value="2"/>
</dbReference>
<protein>
    <submittedName>
        <fullName evidence="4">NACHT domain-containing protein</fullName>
    </submittedName>
</protein>
<dbReference type="Proteomes" id="UP000283492">
    <property type="component" value="Unassembled WGS sequence"/>
</dbReference>